<dbReference type="GO" id="GO:0030286">
    <property type="term" value="C:dynein complex"/>
    <property type="evidence" value="ECO:0007669"/>
    <property type="project" value="InterPro"/>
</dbReference>
<dbReference type="GO" id="GO:0007018">
    <property type="term" value="P:microtubule-based movement"/>
    <property type="evidence" value="ECO:0007669"/>
    <property type="project" value="InterPro"/>
</dbReference>
<dbReference type="PANTHER" id="PTHR45703">
    <property type="entry name" value="DYNEIN HEAVY CHAIN"/>
    <property type="match status" value="1"/>
</dbReference>
<dbReference type="AlphaFoldDB" id="C5LM24"/>
<sequence length="439" mass="50157">MLLREALAFEELLTKSKFSSWRGVEQLSIFVERAEEGRRKLKKLNDNLRSTHEQILSGIIGLCELSLLRQGERWKSALSELQRKVEVAAEMVGASEKDSSTLLWRAHLDRQLQAVVEVQLIKGLQTFNKTLPDVMGEKSPISEFFSHFKIRVDILSSGKRVILKPPIEELRKKYYREVLKFVGRVGSIRGFGGVPRIFKKITEVSSGVREALVLAYSQAEDLFDRVERERGEVECWGVLGSVGEQRLVELVEFYDDADETIWEANLKQMRRKKRELERIPDFVKVDCFMVHLVILKAVVEEQIERFSLELVISLKRRVNEEIKSISERLESSLGKLSTVPESFREIAECENEVGKLSEELPSIRKHLDGLSQRAVLIESTGGGVVVGLEKLRELCGAVTVKVEGLGSIVEDSREKLKQRMGGRIDELEEMAERYASRWK</sequence>
<dbReference type="InterPro" id="IPR026983">
    <property type="entry name" value="DHC"/>
</dbReference>
<organism evidence="2">
    <name type="scientific">Perkinsus marinus (strain ATCC 50983 / TXsc)</name>
    <dbReference type="NCBI Taxonomy" id="423536"/>
    <lineage>
        <taxon>Eukaryota</taxon>
        <taxon>Sar</taxon>
        <taxon>Alveolata</taxon>
        <taxon>Perkinsozoa</taxon>
        <taxon>Perkinsea</taxon>
        <taxon>Perkinsida</taxon>
        <taxon>Perkinsidae</taxon>
        <taxon>Perkinsus</taxon>
    </lineage>
</organism>
<dbReference type="GO" id="GO:0045505">
    <property type="term" value="F:dynein intermediate chain binding"/>
    <property type="evidence" value="ECO:0007669"/>
    <property type="project" value="InterPro"/>
</dbReference>
<accession>C5LM24</accession>
<dbReference type="PANTHER" id="PTHR45703:SF22">
    <property type="entry name" value="DYNEIN CYTOPLASMIC 2 HEAVY CHAIN 1"/>
    <property type="match status" value="1"/>
</dbReference>
<reference evidence="1 2" key="1">
    <citation type="submission" date="2008-07" db="EMBL/GenBank/DDBJ databases">
        <authorList>
            <person name="El-Sayed N."/>
            <person name="Caler E."/>
            <person name="Inman J."/>
            <person name="Amedeo P."/>
            <person name="Hass B."/>
            <person name="Wortman J."/>
        </authorList>
    </citation>
    <scope>NUCLEOTIDE SEQUENCE [LARGE SCALE GENOMIC DNA]</scope>
    <source>
        <strain evidence="2">ATCC 50983 / TXsc</strain>
    </source>
</reference>
<dbReference type="EMBL" id="GG683385">
    <property type="protein sequence ID" value="EER02219.1"/>
    <property type="molecule type" value="Genomic_DNA"/>
</dbReference>
<dbReference type="GO" id="GO:0051959">
    <property type="term" value="F:dynein light intermediate chain binding"/>
    <property type="evidence" value="ECO:0007669"/>
    <property type="project" value="InterPro"/>
</dbReference>
<keyword evidence="2" id="KW-1185">Reference proteome</keyword>
<feature type="non-terminal residue" evidence="1">
    <location>
        <position position="439"/>
    </location>
</feature>
<protein>
    <submittedName>
        <fullName evidence="1">DNA double-strand break repair rad50 ATPase, putative</fullName>
    </submittedName>
</protein>
<dbReference type="GeneID" id="9055202"/>
<dbReference type="OrthoDB" id="419419at2759"/>
<dbReference type="RefSeq" id="XP_002769501.1">
    <property type="nucleotide sequence ID" value="XM_002769455.1"/>
</dbReference>
<proteinExistence type="predicted"/>
<evidence type="ECO:0000313" key="2">
    <source>
        <dbReference type="Proteomes" id="UP000007800"/>
    </source>
</evidence>
<evidence type="ECO:0000313" key="1">
    <source>
        <dbReference type="EMBL" id="EER02219.1"/>
    </source>
</evidence>
<dbReference type="Proteomes" id="UP000007800">
    <property type="component" value="Unassembled WGS sequence"/>
</dbReference>
<gene>
    <name evidence="1" type="ORF">Pmar_PMAR028120</name>
</gene>
<dbReference type="InParanoid" id="C5LM24"/>
<name>C5LM24_PERM5</name>